<proteinExistence type="predicted"/>
<protein>
    <recommendedName>
        <fullName evidence="4">DUF2089 domain-containing protein</fullName>
    </recommendedName>
</protein>
<accession>A0A6J4JN31</accession>
<dbReference type="Pfam" id="PF09862">
    <property type="entry name" value="DUF2089"/>
    <property type="match status" value="1"/>
</dbReference>
<feature type="domain" description="DUF2089" evidence="2">
    <location>
        <begin position="14"/>
        <end position="43"/>
    </location>
</feature>
<reference evidence="3" key="1">
    <citation type="submission" date="2020-02" db="EMBL/GenBank/DDBJ databases">
        <authorList>
            <person name="Meier V. D."/>
        </authorList>
    </citation>
    <scope>NUCLEOTIDE SEQUENCE</scope>
    <source>
        <strain evidence="3">AVDCRST_MAG77</strain>
    </source>
</reference>
<name>A0A6J4JN31_9CHLR</name>
<sequence>MVGGKGAPLVIDSCPSCSGVLAVRELHCSRCELSLRGDFALSPPETVPSGLPPLTEDQAAFLRLFVRSRGNLTEIERTLGVSYPTVRAKVDDLIRAIEAPPASPEAPPAPRTRHEVLTQIAAGQLSAAQGLALIRRLTRTPSQEGDTQ</sequence>
<dbReference type="AlphaFoldDB" id="A0A6J4JN31"/>
<evidence type="ECO:0000259" key="1">
    <source>
        <dbReference type="Pfam" id="PF09862"/>
    </source>
</evidence>
<evidence type="ECO:0008006" key="4">
    <source>
        <dbReference type="Google" id="ProtNLM"/>
    </source>
</evidence>
<evidence type="ECO:0000259" key="2">
    <source>
        <dbReference type="Pfam" id="PF22747"/>
    </source>
</evidence>
<organism evidence="3">
    <name type="scientific">uncultured Chloroflexota bacterium</name>
    <dbReference type="NCBI Taxonomy" id="166587"/>
    <lineage>
        <taxon>Bacteria</taxon>
        <taxon>Bacillati</taxon>
        <taxon>Chloroflexota</taxon>
        <taxon>environmental samples</taxon>
    </lineage>
</organism>
<dbReference type="EMBL" id="CADCTC010000212">
    <property type="protein sequence ID" value="CAA9282903.1"/>
    <property type="molecule type" value="Genomic_DNA"/>
</dbReference>
<dbReference type="InterPro" id="IPR018658">
    <property type="entry name" value="DUF2089"/>
</dbReference>
<feature type="domain" description="DUF2089" evidence="1">
    <location>
        <begin position="54"/>
        <end position="98"/>
    </location>
</feature>
<dbReference type="InterPro" id="IPR053957">
    <property type="entry name" value="DUF2089_Zn_ribbon"/>
</dbReference>
<evidence type="ECO:0000313" key="3">
    <source>
        <dbReference type="EMBL" id="CAA9282903.1"/>
    </source>
</evidence>
<gene>
    <name evidence="3" type="ORF">AVDCRST_MAG77-4016</name>
</gene>
<dbReference type="Pfam" id="PF22747">
    <property type="entry name" value="Zn_ribbon_DUF2089"/>
    <property type="match status" value="1"/>
</dbReference>